<evidence type="ECO:0000313" key="2">
    <source>
        <dbReference type="Proteomes" id="UP001283361"/>
    </source>
</evidence>
<protein>
    <submittedName>
        <fullName evidence="1">Uncharacterized protein</fullName>
    </submittedName>
</protein>
<comment type="caution">
    <text evidence="1">The sequence shown here is derived from an EMBL/GenBank/DDBJ whole genome shotgun (WGS) entry which is preliminary data.</text>
</comment>
<accession>A0AAE0YIG0</accession>
<gene>
    <name evidence="1" type="ORF">RRG08_066461</name>
</gene>
<reference evidence="1" key="1">
    <citation type="journal article" date="2023" name="G3 (Bethesda)">
        <title>A reference genome for the long-term kleptoplast-retaining sea slug Elysia crispata morphotype clarki.</title>
        <authorList>
            <person name="Eastman K.E."/>
            <person name="Pendleton A.L."/>
            <person name="Shaikh M.A."/>
            <person name="Suttiyut T."/>
            <person name="Ogas R."/>
            <person name="Tomko P."/>
            <person name="Gavelis G."/>
            <person name="Widhalm J.R."/>
            <person name="Wisecaver J.H."/>
        </authorList>
    </citation>
    <scope>NUCLEOTIDE SEQUENCE</scope>
    <source>
        <strain evidence="1">ECLA1</strain>
    </source>
</reference>
<dbReference type="AlphaFoldDB" id="A0AAE0YIG0"/>
<evidence type="ECO:0000313" key="1">
    <source>
        <dbReference type="EMBL" id="KAK3745085.1"/>
    </source>
</evidence>
<name>A0AAE0YIG0_9GAST</name>
<dbReference type="Proteomes" id="UP001283361">
    <property type="component" value="Unassembled WGS sequence"/>
</dbReference>
<proteinExistence type="predicted"/>
<organism evidence="1 2">
    <name type="scientific">Elysia crispata</name>
    <name type="common">lettuce slug</name>
    <dbReference type="NCBI Taxonomy" id="231223"/>
    <lineage>
        <taxon>Eukaryota</taxon>
        <taxon>Metazoa</taxon>
        <taxon>Spiralia</taxon>
        <taxon>Lophotrochozoa</taxon>
        <taxon>Mollusca</taxon>
        <taxon>Gastropoda</taxon>
        <taxon>Heterobranchia</taxon>
        <taxon>Euthyneura</taxon>
        <taxon>Panpulmonata</taxon>
        <taxon>Sacoglossa</taxon>
        <taxon>Placobranchoidea</taxon>
        <taxon>Plakobranchidae</taxon>
        <taxon>Elysia</taxon>
    </lineage>
</organism>
<sequence>MKIKPGIEGEQQKKIIQGEGRLGVSDRYERVVTPDLALMNRVSNNEDIMRSLANRVVSARCPTPGVIVSTPGGWPARLSRASL</sequence>
<dbReference type="EMBL" id="JAWDGP010006238">
    <property type="protein sequence ID" value="KAK3745085.1"/>
    <property type="molecule type" value="Genomic_DNA"/>
</dbReference>
<keyword evidence="2" id="KW-1185">Reference proteome</keyword>